<name>A0ABV9SE38_9PSEU</name>
<evidence type="ECO:0000259" key="1">
    <source>
        <dbReference type="Pfam" id="PF04149"/>
    </source>
</evidence>
<dbReference type="Pfam" id="PF04149">
    <property type="entry name" value="DUF397"/>
    <property type="match status" value="1"/>
</dbReference>
<organism evidence="2 3">
    <name type="scientific">Actinophytocola glycyrrhizae</name>
    <dbReference type="NCBI Taxonomy" id="2044873"/>
    <lineage>
        <taxon>Bacteria</taxon>
        <taxon>Bacillati</taxon>
        <taxon>Actinomycetota</taxon>
        <taxon>Actinomycetes</taxon>
        <taxon>Pseudonocardiales</taxon>
        <taxon>Pseudonocardiaceae</taxon>
    </lineage>
</organism>
<comment type="caution">
    <text evidence="2">The sequence shown here is derived from an EMBL/GenBank/DDBJ whole genome shotgun (WGS) entry which is preliminary data.</text>
</comment>
<protein>
    <submittedName>
        <fullName evidence="2">DUF397 domain-containing protein</fullName>
    </submittedName>
</protein>
<keyword evidence="3" id="KW-1185">Reference proteome</keyword>
<proteinExistence type="predicted"/>
<sequence length="51" mass="5503">MWRKSSKSNTGGQCVEVRHDLAALRDSKQPGGPQLATPELGALIKRLKGDT</sequence>
<evidence type="ECO:0000313" key="2">
    <source>
        <dbReference type="EMBL" id="MFC4858686.1"/>
    </source>
</evidence>
<dbReference type="Proteomes" id="UP001595859">
    <property type="component" value="Unassembled WGS sequence"/>
</dbReference>
<dbReference type="EMBL" id="JBHSIS010000024">
    <property type="protein sequence ID" value="MFC4858686.1"/>
    <property type="molecule type" value="Genomic_DNA"/>
</dbReference>
<evidence type="ECO:0000313" key="3">
    <source>
        <dbReference type="Proteomes" id="UP001595859"/>
    </source>
</evidence>
<reference evidence="3" key="1">
    <citation type="journal article" date="2019" name="Int. J. Syst. Evol. Microbiol.">
        <title>The Global Catalogue of Microorganisms (GCM) 10K type strain sequencing project: providing services to taxonomists for standard genome sequencing and annotation.</title>
        <authorList>
            <consortium name="The Broad Institute Genomics Platform"/>
            <consortium name="The Broad Institute Genome Sequencing Center for Infectious Disease"/>
            <person name="Wu L."/>
            <person name="Ma J."/>
        </authorList>
    </citation>
    <scope>NUCLEOTIDE SEQUENCE [LARGE SCALE GENOMIC DNA]</scope>
    <source>
        <strain evidence="3">ZS-22-S1</strain>
    </source>
</reference>
<gene>
    <name evidence="2" type="ORF">ACFPCV_34750</name>
</gene>
<dbReference type="RefSeq" id="WP_378061311.1">
    <property type="nucleotide sequence ID" value="NZ_JBHSIS010000024.1"/>
</dbReference>
<dbReference type="InterPro" id="IPR007278">
    <property type="entry name" value="DUF397"/>
</dbReference>
<accession>A0ABV9SE38</accession>
<feature type="domain" description="DUF397" evidence="1">
    <location>
        <begin position="2"/>
        <end position="38"/>
    </location>
</feature>